<reference evidence="2 3" key="1">
    <citation type="journal article" date="2015" name="Int. Biodeterior. Biodegradation">
        <title>Physiological and genetic screening methods for the isolation of methyl tert-butyl ether-degrading bacteria for bioremediation purposes.</title>
        <authorList>
            <person name="Guisado I.M."/>
            <person name="Purswani J."/>
            <person name="Gonzalez Lopez J."/>
            <person name="Pozo C."/>
        </authorList>
    </citation>
    <scope>NUCLEOTIDE SEQUENCE [LARGE SCALE GENOMIC DNA]</scope>
    <source>
        <strain evidence="2 3">SH7</strain>
    </source>
</reference>
<gene>
    <name evidence="2" type="ORF">UQ64_01590</name>
</gene>
<evidence type="ECO:0000313" key="2">
    <source>
        <dbReference type="EMBL" id="KTD83563.1"/>
    </source>
</evidence>
<comment type="caution">
    <text evidence="2">The sequence shown here is derived from an EMBL/GenBank/DDBJ whole genome shotgun (WGS) entry which is preliminary data.</text>
</comment>
<sequence length="209" mass="23718">METKQDTLIYVWDAYCGWCYGFSESIRDFYKNHPEIPLTVLSGGLFLDNLPIKKFSYISEGNKRINQLTGVEFGPSYQALLSEGTFTMNSKDAAIGFSALRSLAPNRLLEFTSAMQKAFYYNGKSLSDPETYRKIAIDHHLDPEQVLERLKSQETIIDVQNDFNTVQQLGINSYPSLLLHKDNQLIPIGGGVMTSDKIEARFKDCYQGF</sequence>
<dbReference type="OrthoDB" id="9813770at2"/>
<organism evidence="2 3">
    <name type="scientific">Paenibacillus etheri</name>
    <dbReference type="NCBI Taxonomy" id="1306852"/>
    <lineage>
        <taxon>Bacteria</taxon>
        <taxon>Bacillati</taxon>
        <taxon>Bacillota</taxon>
        <taxon>Bacilli</taxon>
        <taxon>Bacillales</taxon>
        <taxon>Paenibacillaceae</taxon>
        <taxon>Paenibacillus</taxon>
    </lineage>
</organism>
<evidence type="ECO:0000259" key="1">
    <source>
        <dbReference type="Pfam" id="PF01323"/>
    </source>
</evidence>
<dbReference type="PANTHER" id="PTHR13887:SF54">
    <property type="entry name" value="DSBA FAMILY PROTEIN"/>
    <property type="match status" value="1"/>
</dbReference>
<dbReference type="EMBL" id="LCZJ02000054">
    <property type="protein sequence ID" value="KTD83563.1"/>
    <property type="molecule type" value="Genomic_DNA"/>
</dbReference>
<dbReference type="Pfam" id="PF01323">
    <property type="entry name" value="DSBA"/>
    <property type="match status" value="1"/>
</dbReference>
<proteinExistence type="predicted"/>
<dbReference type="Gene3D" id="1.10.472.60">
    <property type="entry name" value="putative protein disulfide isomerase domain"/>
    <property type="match status" value="1"/>
</dbReference>
<dbReference type="PROSITE" id="PS00194">
    <property type="entry name" value="THIOREDOXIN_1"/>
    <property type="match status" value="1"/>
</dbReference>
<dbReference type="GO" id="GO:0016491">
    <property type="term" value="F:oxidoreductase activity"/>
    <property type="evidence" value="ECO:0007669"/>
    <property type="project" value="InterPro"/>
</dbReference>
<accession>A0A0W1AQF2</accession>
<dbReference type="AlphaFoldDB" id="A0A0W1AQF2"/>
<dbReference type="Gene3D" id="3.40.30.10">
    <property type="entry name" value="Glutaredoxin"/>
    <property type="match status" value="1"/>
</dbReference>
<dbReference type="SUPFAM" id="SSF52833">
    <property type="entry name" value="Thioredoxin-like"/>
    <property type="match status" value="1"/>
</dbReference>
<dbReference type="InterPro" id="IPR036249">
    <property type="entry name" value="Thioredoxin-like_sf"/>
</dbReference>
<name>A0A0W1AQF2_9BACL</name>
<dbReference type="InterPro" id="IPR017937">
    <property type="entry name" value="Thioredoxin_CS"/>
</dbReference>
<feature type="domain" description="DSBA-like thioredoxin" evidence="1">
    <location>
        <begin position="9"/>
        <end position="182"/>
    </location>
</feature>
<dbReference type="CDD" id="cd03025">
    <property type="entry name" value="DsbA_FrnE_like"/>
    <property type="match status" value="1"/>
</dbReference>
<keyword evidence="3" id="KW-1185">Reference proteome</keyword>
<protein>
    <submittedName>
        <fullName evidence="2">Thioredoxin</fullName>
    </submittedName>
</protein>
<dbReference type="InterPro" id="IPR001853">
    <property type="entry name" value="DSBA-like_thioredoxin_dom"/>
</dbReference>
<evidence type="ECO:0000313" key="3">
    <source>
        <dbReference type="Proteomes" id="UP000054709"/>
    </source>
</evidence>
<dbReference type="PANTHER" id="PTHR13887">
    <property type="entry name" value="GLUTATHIONE S-TRANSFERASE KAPPA"/>
    <property type="match status" value="1"/>
</dbReference>
<dbReference type="RefSeq" id="WP_060626622.1">
    <property type="nucleotide sequence ID" value="NZ_LCZJ02000054.1"/>
</dbReference>
<dbReference type="Proteomes" id="UP000054709">
    <property type="component" value="Unassembled WGS sequence"/>
</dbReference>